<sequence length="522" mass="58431">MAASADDNDVSQLLACGDALTDEAEQEGRAQVPHLWENDQGIAEHVVQHAVCPADNLPFELLQMIFGFVLPPSEFLEPSLHGGPDSPWSRSIRMKKDLTLVCVAWHPVGMIFLYEQVAFCHAGQVVAFARTLRSGVKGVYPLVKKLVLDCYVPKRLWDVVMADIAFILTECRSITSLTITPIFLSSDRFAPVIYSLPFPQAIAIFGPVENTSSIEPLLPDTSTTITSPSSIPSFALCSRLVSLTMPSYLSAPSQVIDWPCLEELDVSPCDFSPQRPEPSLYDLNHFIEWRMPRLKRIHVSLTSLHHNEFFKRHGSNLLGLCPRLEHLVVTPESRGLRSCLDAIPPHPRLMFVDIWDSDPYDDDDDPEDNQELVLDTFYASRKIFARKLDYALVHIRDLPRLLPPDTPASELATVHELCGLYVLQTDVGVFRCENMWGFGSEPEYGSESEPESESDGAKEYRPGSSSSESDDDLSDWTEEEEFSDDSQLDPQAALDIYSETMDVDSDYSDDTHEEEVQGAEDS</sequence>
<dbReference type="EMBL" id="LUGG01000006">
    <property type="protein sequence ID" value="OBZ73668.1"/>
    <property type="molecule type" value="Genomic_DNA"/>
</dbReference>
<dbReference type="Proteomes" id="UP000092993">
    <property type="component" value="Unassembled WGS sequence"/>
</dbReference>
<evidence type="ECO:0000313" key="2">
    <source>
        <dbReference type="EMBL" id="OBZ73668.1"/>
    </source>
</evidence>
<feature type="region of interest" description="Disordered" evidence="1">
    <location>
        <begin position="440"/>
        <end position="522"/>
    </location>
</feature>
<proteinExistence type="predicted"/>
<protein>
    <recommendedName>
        <fullName evidence="4">F-box domain-containing protein</fullName>
    </recommendedName>
</protein>
<dbReference type="OMA" id="MICATEH"/>
<comment type="caution">
    <text evidence="2">The sequence shown here is derived from an EMBL/GenBank/DDBJ whole genome shotgun (WGS) entry which is preliminary data.</text>
</comment>
<accession>A0A1C7M9W7</accession>
<gene>
    <name evidence="2" type="ORF">A0H81_06351</name>
</gene>
<feature type="compositionally biased region" description="Acidic residues" evidence="1">
    <location>
        <begin position="468"/>
        <end position="487"/>
    </location>
</feature>
<evidence type="ECO:0000256" key="1">
    <source>
        <dbReference type="SAM" id="MobiDB-lite"/>
    </source>
</evidence>
<feature type="compositionally biased region" description="Acidic residues" evidence="1">
    <location>
        <begin position="501"/>
        <end position="522"/>
    </location>
</feature>
<keyword evidence="3" id="KW-1185">Reference proteome</keyword>
<reference evidence="2 3" key="1">
    <citation type="submission" date="2016-03" db="EMBL/GenBank/DDBJ databases">
        <title>Whole genome sequencing of Grifola frondosa 9006-11.</title>
        <authorList>
            <person name="Min B."/>
            <person name="Park H."/>
            <person name="Kim J.-G."/>
            <person name="Cho H."/>
            <person name="Oh Y.-L."/>
            <person name="Kong W.-S."/>
            <person name="Choi I.-G."/>
        </authorList>
    </citation>
    <scope>NUCLEOTIDE SEQUENCE [LARGE SCALE GENOMIC DNA]</scope>
    <source>
        <strain evidence="2 3">9006-11</strain>
    </source>
</reference>
<dbReference type="OrthoDB" id="3060996at2759"/>
<dbReference type="AlphaFoldDB" id="A0A1C7M9W7"/>
<feature type="compositionally biased region" description="Acidic residues" evidence="1">
    <location>
        <begin position="444"/>
        <end position="454"/>
    </location>
</feature>
<name>A0A1C7M9W7_GRIFR</name>
<organism evidence="2 3">
    <name type="scientific">Grifola frondosa</name>
    <name type="common">Maitake</name>
    <name type="synonym">Polyporus frondosus</name>
    <dbReference type="NCBI Taxonomy" id="5627"/>
    <lineage>
        <taxon>Eukaryota</taxon>
        <taxon>Fungi</taxon>
        <taxon>Dikarya</taxon>
        <taxon>Basidiomycota</taxon>
        <taxon>Agaricomycotina</taxon>
        <taxon>Agaricomycetes</taxon>
        <taxon>Polyporales</taxon>
        <taxon>Grifolaceae</taxon>
        <taxon>Grifola</taxon>
    </lineage>
</organism>
<evidence type="ECO:0008006" key="4">
    <source>
        <dbReference type="Google" id="ProtNLM"/>
    </source>
</evidence>
<evidence type="ECO:0000313" key="3">
    <source>
        <dbReference type="Proteomes" id="UP000092993"/>
    </source>
</evidence>
<dbReference type="SUPFAM" id="SSF52047">
    <property type="entry name" value="RNI-like"/>
    <property type="match status" value="1"/>
</dbReference>